<dbReference type="RefSeq" id="WP_075131041.1">
    <property type="nucleotide sequence ID" value="NZ_MSIF01000001.1"/>
</dbReference>
<organism evidence="1 2">
    <name type="scientific">Actinophytocola xinjiangensis</name>
    <dbReference type="NCBI Taxonomy" id="485602"/>
    <lineage>
        <taxon>Bacteria</taxon>
        <taxon>Bacillati</taxon>
        <taxon>Actinomycetota</taxon>
        <taxon>Actinomycetes</taxon>
        <taxon>Pseudonocardiales</taxon>
        <taxon>Pseudonocardiaceae</taxon>
    </lineage>
</organism>
<keyword evidence="2" id="KW-1185">Reference proteome</keyword>
<dbReference type="EMBL" id="MSIF01000001">
    <property type="protein sequence ID" value="OLF14093.1"/>
    <property type="molecule type" value="Genomic_DNA"/>
</dbReference>
<evidence type="ECO:0008006" key="3">
    <source>
        <dbReference type="Google" id="ProtNLM"/>
    </source>
</evidence>
<gene>
    <name evidence="1" type="ORF">BLA60_02710</name>
</gene>
<protein>
    <recommendedName>
        <fullName evidence="3">DUF4437 domain-containing protein</fullName>
    </recommendedName>
</protein>
<comment type="caution">
    <text evidence="1">The sequence shown here is derived from an EMBL/GenBank/DDBJ whole genome shotgun (WGS) entry which is preliminary data.</text>
</comment>
<evidence type="ECO:0000313" key="1">
    <source>
        <dbReference type="EMBL" id="OLF14093.1"/>
    </source>
</evidence>
<dbReference type="Proteomes" id="UP000185696">
    <property type="component" value="Unassembled WGS sequence"/>
</dbReference>
<evidence type="ECO:0000313" key="2">
    <source>
        <dbReference type="Proteomes" id="UP000185696"/>
    </source>
</evidence>
<dbReference type="OrthoDB" id="9793147at2"/>
<dbReference type="InterPro" id="IPR014710">
    <property type="entry name" value="RmlC-like_jellyroll"/>
</dbReference>
<accession>A0A7Z1B0S5</accession>
<reference evidence="1 2" key="1">
    <citation type="submission" date="2016-12" db="EMBL/GenBank/DDBJ databases">
        <title>The draft genome sequence of Actinophytocola xinjiangensis.</title>
        <authorList>
            <person name="Wang W."/>
            <person name="Yuan L."/>
        </authorList>
    </citation>
    <scope>NUCLEOTIDE SEQUENCE [LARGE SCALE GENOMIC DNA]</scope>
    <source>
        <strain evidence="1 2">CGMCC 4.4663</strain>
    </source>
</reference>
<name>A0A7Z1B0S5_9PSEU</name>
<proteinExistence type="predicted"/>
<dbReference type="AlphaFoldDB" id="A0A7Z1B0S5"/>
<dbReference type="InterPro" id="IPR028013">
    <property type="entry name" value="DUF4437"/>
</dbReference>
<sequence>MWNRPDVDFVHTADLPWVLPADGEFGATGGGRKRVLSRDPGDGAETAVHRIADRCRGVLAAEVDAYVLAGGGLLNGRPVEVNDYLHIDAGSAVDLRPGVRGLVLYCGFWATPGLTAGDGPDGVSVTSTERLTWTPATWSGEVELAPGAMLKTLRHDDRAYIYLAAMMPGWRSEAEESHPVYEESFKIYGDVLMGARGVMRDGAYFFRSPDVFHGPLYSRGGTMSFIRSDAATTTEYRDPPPGGAWNELARQAYVD</sequence>
<dbReference type="SUPFAM" id="SSF51182">
    <property type="entry name" value="RmlC-like cupins"/>
    <property type="match status" value="1"/>
</dbReference>
<dbReference type="InterPro" id="IPR011051">
    <property type="entry name" value="RmlC_Cupin_sf"/>
</dbReference>
<dbReference type="Pfam" id="PF14499">
    <property type="entry name" value="DUF4437"/>
    <property type="match status" value="1"/>
</dbReference>
<dbReference type="Gene3D" id="2.60.120.10">
    <property type="entry name" value="Jelly Rolls"/>
    <property type="match status" value="1"/>
</dbReference>